<organism evidence="1 2">
    <name type="scientific">Acidithiobacillus caldus</name>
    <dbReference type="NCBI Taxonomy" id="33059"/>
    <lineage>
        <taxon>Bacteria</taxon>
        <taxon>Pseudomonadati</taxon>
        <taxon>Pseudomonadota</taxon>
        <taxon>Acidithiobacillia</taxon>
        <taxon>Acidithiobacillales</taxon>
        <taxon>Acidithiobacillaceae</taxon>
        <taxon>Acidithiobacillus</taxon>
    </lineage>
</organism>
<evidence type="ECO:0008006" key="3">
    <source>
        <dbReference type="Google" id="ProtNLM"/>
    </source>
</evidence>
<dbReference type="InterPro" id="IPR021496">
    <property type="entry name" value="DUF3150"/>
</dbReference>
<comment type="caution">
    <text evidence="1">The sequence shown here is derived from an EMBL/GenBank/DDBJ whole genome shotgun (WGS) entry which is preliminary data.</text>
</comment>
<protein>
    <recommendedName>
        <fullName evidence="3">DUF3150 domain-containing protein</fullName>
    </recommendedName>
</protein>
<dbReference type="Proteomes" id="UP000175707">
    <property type="component" value="Unassembled WGS sequence"/>
</dbReference>
<dbReference type="Pfam" id="PF11348">
    <property type="entry name" value="DUF3150"/>
    <property type="match status" value="1"/>
</dbReference>
<name>A0A1E7YZ80_9PROT</name>
<evidence type="ECO:0000313" key="1">
    <source>
        <dbReference type="EMBL" id="OFC61813.1"/>
    </source>
</evidence>
<reference evidence="1 2" key="1">
    <citation type="submission" date="2016-06" db="EMBL/GenBank/DDBJ databases">
        <title>Gene turnover analysis identifies the evolutionary adaptation of the extremophile Acidithiobacillus caldus.</title>
        <authorList>
            <person name="Zhang X."/>
        </authorList>
    </citation>
    <scope>NUCLEOTIDE SEQUENCE [LARGE SCALE GENOMIC DNA]</scope>
    <source>
        <strain evidence="1 2">S1</strain>
    </source>
</reference>
<evidence type="ECO:0000313" key="2">
    <source>
        <dbReference type="Proteomes" id="UP000175707"/>
    </source>
</evidence>
<proteinExistence type="predicted"/>
<accession>A0A1E7YZ80</accession>
<dbReference type="AlphaFoldDB" id="A0A1E7YZ80"/>
<dbReference type="EMBL" id="LZYH01000331">
    <property type="protein sequence ID" value="OFC61813.1"/>
    <property type="molecule type" value="Genomic_DNA"/>
</dbReference>
<sequence>MKATVILPEVRAISGEKALDRDLITSKDGRDLDKVLATGGSIQIIPREHLKVFTTIRKAVDRELLKVGTRFFGGYLVGEEVAEPATQILKDLQSKLLSAKQELMDNLDSIIEARVKDAPEWEDVIRSSAPSRQDIDESIGMSWVKSPIDLSDPEVEEALQGDPLAIRIAREIATACKTYLSKPSNGLAKGVVGIPFLESVRGKAQALSFVDGKLGGLELAITKVLDDLLASKNGTEVQKQSASLMAMACIQTMTNPARILEIGNDGQFALSFPDEPSATAESPTIDAAVEETEAPVQAPATNPMVDMEALAW</sequence>
<gene>
    <name evidence="1" type="ORF">BAE30_03740</name>
</gene>